<sequence length="87" mass="9993">MQRWAGSWYANHKMSQYHTCPPTQATQHPMKLKTWQMTTRQNGKKICGQADHVSLSIIFHGAFRRPAIVRLSACQNLGWSLVLLVSR</sequence>
<dbReference type="Proteomes" id="UP000805649">
    <property type="component" value="Unassembled WGS sequence"/>
</dbReference>
<proteinExistence type="predicted"/>
<protein>
    <submittedName>
        <fullName evidence="1">Uncharacterized protein</fullName>
    </submittedName>
</protein>
<organism evidence="1 2">
    <name type="scientific">Colletotrichum truncatum</name>
    <name type="common">Anthracnose fungus</name>
    <name type="synonym">Colletotrichum capsici</name>
    <dbReference type="NCBI Taxonomy" id="5467"/>
    <lineage>
        <taxon>Eukaryota</taxon>
        <taxon>Fungi</taxon>
        <taxon>Dikarya</taxon>
        <taxon>Ascomycota</taxon>
        <taxon>Pezizomycotina</taxon>
        <taxon>Sordariomycetes</taxon>
        <taxon>Hypocreomycetidae</taxon>
        <taxon>Glomerellales</taxon>
        <taxon>Glomerellaceae</taxon>
        <taxon>Colletotrichum</taxon>
        <taxon>Colletotrichum truncatum species complex</taxon>
    </lineage>
</organism>
<comment type="caution">
    <text evidence="1">The sequence shown here is derived from an EMBL/GenBank/DDBJ whole genome shotgun (WGS) entry which is preliminary data.</text>
</comment>
<keyword evidence="2" id="KW-1185">Reference proteome</keyword>
<dbReference type="EMBL" id="VUJX02000010">
    <property type="protein sequence ID" value="KAL0930802.1"/>
    <property type="molecule type" value="Genomic_DNA"/>
</dbReference>
<accession>A0ACC3YG09</accession>
<name>A0ACC3YG09_COLTU</name>
<evidence type="ECO:0000313" key="2">
    <source>
        <dbReference type="Proteomes" id="UP000805649"/>
    </source>
</evidence>
<gene>
    <name evidence="1" type="ORF">CTRU02_213537</name>
</gene>
<evidence type="ECO:0000313" key="1">
    <source>
        <dbReference type="EMBL" id="KAL0930802.1"/>
    </source>
</evidence>
<reference evidence="1 2" key="1">
    <citation type="journal article" date="2020" name="Phytopathology">
        <title>Genome Sequence Resources of Colletotrichum truncatum, C. plurivorum, C. musicola, and C. sojae: Four Species Pathogenic to Soybean (Glycine max).</title>
        <authorList>
            <person name="Rogerio F."/>
            <person name="Boufleur T.R."/>
            <person name="Ciampi-Guillardi M."/>
            <person name="Sukno S.A."/>
            <person name="Thon M.R."/>
            <person name="Massola Junior N.S."/>
            <person name="Baroncelli R."/>
        </authorList>
    </citation>
    <scope>NUCLEOTIDE SEQUENCE [LARGE SCALE GENOMIC DNA]</scope>
    <source>
        <strain evidence="1 2">CMES1059</strain>
    </source>
</reference>